<dbReference type="Gene3D" id="3.30.465.10">
    <property type="match status" value="1"/>
</dbReference>
<name>A0AAX6MMQ8_9PEZI</name>
<dbReference type="EMBL" id="JBANMG010000004">
    <property type="protein sequence ID" value="KAK6953950.1"/>
    <property type="molecule type" value="Genomic_DNA"/>
</dbReference>
<comment type="cofactor">
    <cofactor evidence="1">
        <name>FAD</name>
        <dbReference type="ChEBI" id="CHEBI:57692"/>
    </cofactor>
</comment>
<dbReference type="InterPro" id="IPR006094">
    <property type="entry name" value="Oxid_FAD_bind_N"/>
</dbReference>
<keyword evidence="4" id="KW-0274">FAD</keyword>
<dbReference type="PANTHER" id="PTHR42973:SF39">
    <property type="entry name" value="FAD-BINDING PCMH-TYPE DOMAIN-CONTAINING PROTEIN"/>
    <property type="match status" value="1"/>
</dbReference>
<comment type="similarity">
    <text evidence="2">Belongs to the oxygen-dependent FAD-linked oxidoreductase family.</text>
</comment>
<evidence type="ECO:0000256" key="5">
    <source>
        <dbReference type="ARBA" id="ARBA00023002"/>
    </source>
</evidence>
<dbReference type="AlphaFoldDB" id="A0AAX6MMQ8"/>
<dbReference type="Proteomes" id="UP001369815">
    <property type="component" value="Unassembled WGS sequence"/>
</dbReference>
<evidence type="ECO:0000256" key="1">
    <source>
        <dbReference type="ARBA" id="ARBA00001974"/>
    </source>
</evidence>
<dbReference type="Pfam" id="PF08031">
    <property type="entry name" value="BBE"/>
    <property type="match status" value="1"/>
</dbReference>
<dbReference type="SUPFAM" id="SSF56176">
    <property type="entry name" value="FAD-binding/transporter-associated domain-like"/>
    <property type="match status" value="1"/>
</dbReference>
<feature type="domain" description="FAD-binding PCMH-type" evidence="6">
    <location>
        <begin position="67"/>
        <end position="251"/>
    </location>
</feature>
<dbReference type="InterPro" id="IPR012951">
    <property type="entry name" value="BBE"/>
</dbReference>
<dbReference type="InterPro" id="IPR016169">
    <property type="entry name" value="FAD-bd_PCMH_sub2"/>
</dbReference>
<evidence type="ECO:0000313" key="8">
    <source>
        <dbReference type="Proteomes" id="UP001369815"/>
    </source>
</evidence>
<evidence type="ECO:0000256" key="3">
    <source>
        <dbReference type="ARBA" id="ARBA00022630"/>
    </source>
</evidence>
<proteinExistence type="inferred from homology"/>
<keyword evidence="8" id="KW-1185">Reference proteome</keyword>
<gene>
    <name evidence="7" type="ORF">Daesc_003912</name>
</gene>
<evidence type="ECO:0000256" key="2">
    <source>
        <dbReference type="ARBA" id="ARBA00005466"/>
    </source>
</evidence>
<dbReference type="InterPro" id="IPR036318">
    <property type="entry name" value="FAD-bd_PCMH-like_sf"/>
</dbReference>
<dbReference type="InterPro" id="IPR016166">
    <property type="entry name" value="FAD-bd_PCMH"/>
</dbReference>
<protein>
    <recommendedName>
        <fullName evidence="6">FAD-binding PCMH-type domain-containing protein</fullName>
    </recommendedName>
</protein>
<dbReference type="InterPro" id="IPR050416">
    <property type="entry name" value="FAD-linked_Oxidoreductase"/>
</dbReference>
<accession>A0AAX6MMQ8</accession>
<dbReference type="GO" id="GO:0016491">
    <property type="term" value="F:oxidoreductase activity"/>
    <property type="evidence" value="ECO:0007669"/>
    <property type="project" value="UniProtKB-KW"/>
</dbReference>
<evidence type="ECO:0000256" key="4">
    <source>
        <dbReference type="ARBA" id="ARBA00022827"/>
    </source>
</evidence>
<keyword evidence="3" id="KW-0285">Flavoprotein</keyword>
<dbReference type="Pfam" id="PF01565">
    <property type="entry name" value="FAD_binding_4"/>
    <property type="match status" value="1"/>
</dbReference>
<evidence type="ECO:0000259" key="6">
    <source>
        <dbReference type="PROSITE" id="PS51387"/>
    </source>
</evidence>
<evidence type="ECO:0000313" key="7">
    <source>
        <dbReference type="EMBL" id="KAK6953950.1"/>
    </source>
</evidence>
<keyword evidence="5" id="KW-0560">Oxidoreductase</keyword>
<reference evidence="7 8" key="1">
    <citation type="journal article" date="2024" name="Front Chem Biol">
        <title>Unveiling the potential of Daldinia eschscholtzii MFLUCC 19-0629 through bioactivity and bioinformatics studies for enhanced sustainable agriculture production.</title>
        <authorList>
            <person name="Brooks S."/>
            <person name="Weaver J.A."/>
            <person name="Klomchit A."/>
            <person name="Alharthi S.A."/>
            <person name="Onlamun T."/>
            <person name="Nurani R."/>
            <person name="Vong T.K."/>
            <person name="Alberti F."/>
            <person name="Greco C."/>
        </authorList>
    </citation>
    <scope>NUCLEOTIDE SEQUENCE [LARGE SCALE GENOMIC DNA]</scope>
    <source>
        <strain evidence="7">MFLUCC 19-0629</strain>
    </source>
</reference>
<dbReference type="GO" id="GO:0071949">
    <property type="term" value="F:FAD binding"/>
    <property type="evidence" value="ECO:0007669"/>
    <property type="project" value="InterPro"/>
</dbReference>
<sequence length="531" mass="58005">MRLRPAGHVCHQPNFDEKACDELLQITRNSGWRASQPETLQDWVWEGGSSANQTCPIAGGASETPCHQGRVPRYSAAVRSAQHVQKVVLFANAYNLRLVVKNTGHDGSGRSAAQDSLQIHTHQLKGVEYHPEFVAQAANVSSGPAVTVGAGVMHWELYERGFREGYITVGGECPTVGAVGGFLQGGGVSSFLSHARGLAVDNVLEYQVVLANGTLVTANDYENQNLFWALRGGGGGTFGVVTQATLRVFPDDPVTVSTVSLHTPRTGEHFWGKGVVSLFSVLQALNLDNIPGQFVLSVTSNGTLQADLTMYFINHTDQAAVDEKVMKYLTTHRASEFSYGLSSKVLPKTSLSFRMTPDIYPENYGIIQASVLVSSQLFNSPEGPVRMAEVFSKLPLSPNDLLFTSNLGGRVNNKGDSTSMHPAWRSSAQLVNYVKSVGPTVDEKLRGLEDLSSVHMPILYSLEPGFKVSYFNLGDPGEVDFQNVYWGHNYKRLAQIKDDVDKDGLFITKKGVSSHLWDEEGMCRKQKVGYF</sequence>
<dbReference type="PROSITE" id="PS51387">
    <property type="entry name" value="FAD_PCMH"/>
    <property type="match status" value="1"/>
</dbReference>
<dbReference type="Gene3D" id="3.40.462.20">
    <property type="match status" value="1"/>
</dbReference>
<organism evidence="7 8">
    <name type="scientific">Daldinia eschscholtzii</name>
    <dbReference type="NCBI Taxonomy" id="292717"/>
    <lineage>
        <taxon>Eukaryota</taxon>
        <taxon>Fungi</taxon>
        <taxon>Dikarya</taxon>
        <taxon>Ascomycota</taxon>
        <taxon>Pezizomycotina</taxon>
        <taxon>Sordariomycetes</taxon>
        <taxon>Xylariomycetidae</taxon>
        <taxon>Xylariales</taxon>
        <taxon>Hypoxylaceae</taxon>
        <taxon>Daldinia</taxon>
    </lineage>
</organism>
<dbReference type="PANTHER" id="PTHR42973">
    <property type="entry name" value="BINDING OXIDOREDUCTASE, PUTATIVE (AFU_ORTHOLOGUE AFUA_1G17690)-RELATED"/>
    <property type="match status" value="1"/>
</dbReference>
<comment type="caution">
    <text evidence="7">The sequence shown here is derived from an EMBL/GenBank/DDBJ whole genome shotgun (WGS) entry which is preliminary data.</text>
</comment>